<sequence>MSGPEVIGAVAGVAGLFNTAIEWFDYIYVAKNAGRQLESLLLKLDNAQLRLTRWGTAVGLNDGESPSLGEEYKQHAEATFQFIIDAFSECQRLCHEDRKELNKTEDDEIKPFGSDWSLMNRYLHDKMQRIVRGRKNSMSTVQKVKFAVYKKDRLVKLIKDINDHLDQLYRDAPIDDEEQTRLGKAELDELIHVLTALQTASGNDKLLEGALQSILNQKASL</sequence>
<dbReference type="AlphaFoldDB" id="A0A428UYZ3"/>
<comment type="caution">
    <text evidence="2">The sequence shown here is derived from an EMBL/GenBank/DDBJ whole genome shotgun (WGS) entry which is preliminary data.</text>
</comment>
<organism evidence="2 3">
    <name type="scientific">Fusarium ambrosium</name>
    <dbReference type="NCBI Taxonomy" id="131363"/>
    <lineage>
        <taxon>Eukaryota</taxon>
        <taxon>Fungi</taxon>
        <taxon>Dikarya</taxon>
        <taxon>Ascomycota</taxon>
        <taxon>Pezizomycotina</taxon>
        <taxon>Sordariomycetes</taxon>
        <taxon>Hypocreomycetidae</taxon>
        <taxon>Hypocreales</taxon>
        <taxon>Nectriaceae</taxon>
        <taxon>Fusarium</taxon>
        <taxon>Fusarium solani species complex</taxon>
    </lineage>
</organism>
<dbReference type="Gene3D" id="1.20.120.1020">
    <property type="entry name" value="Prion-inhibition and propagation, HeLo domain"/>
    <property type="match status" value="1"/>
</dbReference>
<evidence type="ECO:0000313" key="3">
    <source>
        <dbReference type="Proteomes" id="UP000288429"/>
    </source>
</evidence>
<dbReference type="EMBL" id="NIZV01000012">
    <property type="protein sequence ID" value="RSM19513.1"/>
    <property type="molecule type" value="Genomic_DNA"/>
</dbReference>
<feature type="domain" description="Prion-inhibition and propagation HeLo" evidence="1">
    <location>
        <begin position="6"/>
        <end position="190"/>
    </location>
</feature>
<name>A0A428UYZ3_9HYPO</name>
<proteinExistence type="predicted"/>
<evidence type="ECO:0000313" key="2">
    <source>
        <dbReference type="EMBL" id="RSM19513.1"/>
    </source>
</evidence>
<keyword evidence="3" id="KW-1185">Reference proteome</keyword>
<dbReference type="PANTHER" id="PTHR37542:SF3">
    <property type="entry name" value="PRION-INHIBITION AND PROPAGATION HELO DOMAIN-CONTAINING PROTEIN"/>
    <property type="match status" value="1"/>
</dbReference>
<protein>
    <recommendedName>
        <fullName evidence="1">Prion-inhibition and propagation HeLo domain-containing protein</fullName>
    </recommendedName>
</protein>
<reference evidence="2 3" key="1">
    <citation type="submission" date="2017-06" db="EMBL/GenBank/DDBJ databases">
        <title>Cmopartive genomic analysis of Ambrosia Fusariam Clade fungi.</title>
        <authorList>
            <person name="Stajich J.E."/>
            <person name="Carrillo J."/>
            <person name="Kijimoto T."/>
            <person name="Eskalen A."/>
            <person name="O'Donnell K."/>
            <person name="Kasson M."/>
        </authorList>
    </citation>
    <scope>NUCLEOTIDE SEQUENCE [LARGE SCALE GENOMIC DNA]</scope>
    <source>
        <strain evidence="2 3">NRRL 20438</strain>
    </source>
</reference>
<accession>A0A428UYZ3</accession>
<dbReference type="InterPro" id="IPR038305">
    <property type="entry name" value="HeLo_sf"/>
</dbReference>
<dbReference type="Proteomes" id="UP000288429">
    <property type="component" value="Unassembled WGS sequence"/>
</dbReference>
<evidence type="ECO:0000259" key="1">
    <source>
        <dbReference type="Pfam" id="PF14479"/>
    </source>
</evidence>
<dbReference type="PANTHER" id="PTHR37542">
    <property type="entry name" value="HELO DOMAIN-CONTAINING PROTEIN-RELATED"/>
    <property type="match status" value="1"/>
</dbReference>
<dbReference type="Pfam" id="PF14479">
    <property type="entry name" value="HeLo"/>
    <property type="match status" value="1"/>
</dbReference>
<dbReference type="InterPro" id="IPR029498">
    <property type="entry name" value="HeLo_dom"/>
</dbReference>
<gene>
    <name evidence="2" type="ORF">CDV31_001673</name>
</gene>